<dbReference type="InterPro" id="IPR018565">
    <property type="entry name" value="Nkp2/Cnl2"/>
</dbReference>
<dbReference type="PANTHER" id="PTHR28064">
    <property type="entry name" value="INNER KINETOCHORE SUBUNIT NKP2"/>
    <property type="match status" value="1"/>
</dbReference>
<accession>A0ABR3V6M0</accession>
<name>A0ABR3V6M0_HUMIN</name>
<dbReference type="Pfam" id="PF09447">
    <property type="entry name" value="Cnl2_NKP2"/>
    <property type="match status" value="1"/>
</dbReference>
<organism evidence="2 3">
    <name type="scientific">Humicola insolens</name>
    <name type="common">Soft-rot fungus</name>
    <dbReference type="NCBI Taxonomy" id="85995"/>
    <lineage>
        <taxon>Eukaryota</taxon>
        <taxon>Fungi</taxon>
        <taxon>Dikarya</taxon>
        <taxon>Ascomycota</taxon>
        <taxon>Pezizomycotina</taxon>
        <taxon>Sordariomycetes</taxon>
        <taxon>Sordariomycetidae</taxon>
        <taxon>Sordariales</taxon>
        <taxon>Chaetomiaceae</taxon>
        <taxon>Mycothermus</taxon>
    </lineage>
</organism>
<protein>
    <submittedName>
        <fullName evidence="2">Uncharacterized protein</fullName>
    </submittedName>
</protein>
<keyword evidence="1" id="KW-0175">Coiled coil</keyword>
<dbReference type="EMBL" id="JAZGSY010000297">
    <property type="protein sequence ID" value="KAL1837409.1"/>
    <property type="molecule type" value="Genomic_DNA"/>
</dbReference>
<gene>
    <name evidence="2" type="ORF">VTJ49DRAFT_3801</name>
</gene>
<reference evidence="2 3" key="1">
    <citation type="journal article" date="2024" name="Commun. Biol.">
        <title>Comparative genomic analysis of thermophilic fungi reveals convergent evolutionary adaptations and gene losses.</title>
        <authorList>
            <person name="Steindorff A.S."/>
            <person name="Aguilar-Pontes M.V."/>
            <person name="Robinson A.J."/>
            <person name="Andreopoulos B."/>
            <person name="LaButti K."/>
            <person name="Kuo A."/>
            <person name="Mondo S."/>
            <person name="Riley R."/>
            <person name="Otillar R."/>
            <person name="Haridas S."/>
            <person name="Lipzen A."/>
            <person name="Grimwood J."/>
            <person name="Schmutz J."/>
            <person name="Clum A."/>
            <person name="Reid I.D."/>
            <person name="Moisan M.C."/>
            <person name="Butler G."/>
            <person name="Nguyen T.T.M."/>
            <person name="Dewar K."/>
            <person name="Conant G."/>
            <person name="Drula E."/>
            <person name="Henrissat B."/>
            <person name="Hansel C."/>
            <person name="Singer S."/>
            <person name="Hutchinson M.I."/>
            <person name="de Vries R.P."/>
            <person name="Natvig D.O."/>
            <person name="Powell A.J."/>
            <person name="Tsang A."/>
            <person name="Grigoriev I.V."/>
        </authorList>
    </citation>
    <scope>NUCLEOTIDE SEQUENCE [LARGE SCALE GENOMIC DNA]</scope>
    <source>
        <strain evidence="2 3">CBS 620.91</strain>
    </source>
</reference>
<keyword evidence="3" id="KW-1185">Reference proteome</keyword>
<proteinExistence type="predicted"/>
<evidence type="ECO:0000313" key="2">
    <source>
        <dbReference type="EMBL" id="KAL1837409.1"/>
    </source>
</evidence>
<evidence type="ECO:0000256" key="1">
    <source>
        <dbReference type="SAM" id="Coils"/>
    </source>
</evidence>
<dbReference type="PANTHER" id="PTHR28064:SF1">
    <property type="entry name" value="INNER KINETOCHORE SUBUNIT NKP2"/>
    <property type="match status" value="1"/>
</dbReference>
<comment type="caution">
    <text evidence="2">The sequence shown here is derived from an EMBL/GenBank/DDBJ whole genome shotgun (WGS) entry which is preliminary data.</text>
</comment>
<sequence>MPPTEHEILTNYLLVAAQLPSIVSLQEFITLFPRALQSSPRIRSLYRDLQSQRNAVVDAVAESIDEEARQGRAMRRAVIQARRRDADRLEERDEEVEIERILGNWSDAQRNNKHSLESILPEMESAVGELEAELQLLQEEEAALLASVQQTVGAMSDLRYGRLANSQLPEQVLDGLTNLEEICRAKN</sequence>
<dbReference type="Proteomes" id="UP001583172">
    <property type="component" value="Unassembled WGS sequence"/>
</dbReference>
<feature type="coiled-coil region" evidence="1">
    <location>
        <begin position="79"/>
        <end position="147"/>
    </location>
</feature>
<evidence type="ECO:0000313" key="3">
    <source>
        <dbReference type="Proteomes" id="UP001583172"/>
    </source>
</evidence>